<dbReference type="AlphaFoldDB" id="A0AAV3IS41"/>
<gene>
    <name evidence="1" type="ORF">F958_00738</name>
</gene>
<sequence>MTIKLKMTSEGKKYGVEQDKYDQLESFILYAHNSMTSPCMFHLLSHISDVEAFKITKRTLLKEFQRELKRQFKSSSQSCPKVLIAYSIELKHTTLKEVNGEEDAYVYNRDNFLIPKGTNPFLHIHFHVIADCNKTDPRLFKKHAITALNNLKGLRAGRYFKSNQGELYKKVKESLDDCFNRILYIGKVEQKSPDIPFRKTFGISSLPK</sequence>
<evidence type="ECO:0000313" key="1">
    <source>
        <dbReference type="EMBL" id="ENV42138.1"/>
    </source>
</evidence>
<evidence type="ECO:0000313" key="2">
    <source>
        <dbReference type="Proteomes" id="UP000013028"/>
    </source>
</evidence>
<accession>A0AAV3IS41</accession>
<dbReference type="RefSeq" id="WP_004884393.1">
    <property type="nucleotide sequence ID" value="NZ_KB849567.1"/>
</dbReference>
<proteinExistence type="predicted"/>
<dbReference type="Proteomes" id="UP000013028">
    <property type="component" value="Unassembled WGS sequence"/>
</dbReference>
<protein>
    <recommendedName>
        <fullName evidence="3">TrwC relaxase domain-containing protein</fullName>
    </recommendedName>
</protein>
<dbReference type="EMBL" id="APPP01000006">
    <property type="protein sequence ID" value="ENV42138.1"/>
    <property type="molecule type" value="Genomic_DNA"/>
</dbReference>
<name>A0AAV3IS41_ACINO</name>
<organism evidence="1 2">
    <name type="scientific">Acinetobacter nosocomialis NIPH 386</name>
    <dbReference type="NCBI Taxonomy" id="1217985"/>
    <lineage>
        <taxon>Bacteria</taxon>
        <taxon>Pseudomonadati</taxon>
        <taxon>Pseudomonadota</taxon>
        <taxon>Gammaproteobacteria</taxon>
        <taxon>Moraxellales</taxon>
        <taxon>Moraxellaceae</taxon>
        <taxon>Acinetobacter</taxon>
        <taxon>Acinetobacter calcoaceticus/baumannii complex</taxon>
    </lineage>
</organism>
<comment type="caution">
    <text evidence="1">The sequence shown here is derived from an EMBL/GenBank/DDBJ whole genome shotgun (WGS) entry which is preliminary data.</text>
</comment>
<evidence type="ECO:0008006" key="3">
    <source>
        <dbReference type="Google" id="ProtNLM"/>
    </source>
</evidence>
<reference evidence="1 2" key="1">
    <citation type="submission" date="2013-02" db="EMBL/GenBank/DDBJ databases">
        <title>The Genome Sequence of Acinetobacter nosocomialis NIPH 386.</title>
        <authorList>
            <consortium name="The Broad Institute Genome Sequencing Platform"/>
            <consortium name="The Broad Institute Genome Sequencing Center for Infectious Disease"/>
            <person name="Cerqueira G."/>
            <person name="Feldgarden M."/>
            <person name="Courvalin P."/>
            <person name="Perichon B."/>
            <person name="Grillot-Courvalin C."/>
            <person name="Clermont D."/>
            <person name="Rocha E."/>
            <person name="Yoon E.-J."/>
            <person name="Nemec A."/>
            <person name="Walker B."/>
            <person name="Young S.K."/>
            <person name="Zeng Q."/>
            <person name="Gargeya S."/>
            <person name="Fitzgerald M."/>
            <person name="Haas B."/>
            <person name="Abouelleil A."/>
            <person name="Alvarado L."/>
            <person name="Arachchi H.M."/>
            <person name="Berlin A.M."/>
            <person name="Chapman S.B."/>
            <person name="Dewar J."/>
            <person name="Goldberg J."/>
            <person name="Griggs A."/>
            <person name="Gujja S."/>
            <person name="Hansen M."/>
            <person name="Howarth C."/>
            <person name="Imamovic A."/>
            <person name="Larimer J."/>
            <person name="McCowan C."/>
            <person name="Murphy C."/>
            <person name="Neiman D."/>
            <person name="Pearson M."/>
            <person name="Priest M."/>
            <person name="Roberts A."/>
            <person name="Saif S."/>
            <person name="Shea T."/>
            <person name="Sisk P."/>
            <person name="Sykes S."/>
            <person name="Wortman J."/>
            <person name="Nusbaum C."/>
            <person name="Birren B."/>
        </authorList>
    </citation>
    <scope>NUCLEOTIDE SEQUENCE [LARGE SCALE GENOMIC DNA]</scope>
    <source>
        <strain evidence="1 2">NIPH 386</strain>
    </source>
</reference>